<dbReference type="AlphaFoldDB" id="A0A2K0THM6"/>
<name>A0A2K0THM6_9HYPO</name>
<accession>A0A2K0THM6</accession>
<dbReference type="InterPro" id="IPR008709">
    <property type="entry name" value="Neurochondrin"/>
</dbReference>
<organism evidence="2 3">
    <name type="scientific">Trichoderma gamsii</name>
    <dbReference type="NCBI Taxonomy" id="398673"/>
    <lineage>
        <taxon>Eukaryota</taxon>
        <taxon>Fungi</taxon>
        <taxon>Dikarya</taxon>
        <taxon>Ascomycota</taxon>
        <taxon>Pezizomycotina</taxon>
        <taxon>Sordariomycetes</taxon>
        <taxon>Hypocreomycetidae</taxon>
        <taxon>Hypocreales</taxon>
        <taxon>Hypocreaceae</taxon>
        <taxon>Trichoderma</taxon>
    </lineage>
</organism>
<dbReference type="Proteomes" id="UP000236546">
    <property type="component" value="Unassembled WGS sequence"/>
</dbReference>
<evidence type="ECO:0000256" key="1">
    <source>
        <dbReference type="SAM" id="MobiDB-lite"/>
    </source>
</evidence>
<dbReference type="EMBL" id="MTYH01000027">
    <property type="protein sequence ID" value="PNP45020.1"/>
    <property type="molecule type" value="Genomic_DNA"/>
</dbReference>
<proteinExistence type="predicted"/>
<dbReference type="PANTHER" id="PTHR13109:SF7">
    <property type="entry name" value="NEUROCHONDRIN"/>
    <property type="match status" value="1"/>
</dbReference>
<protein>
    <recommendedName>
        <fullName evidence="4">DUF1941 family protein</fullName>
    </recommendedName>
</protein>
<dbReference type="OrthoDB" id="8962942at2759"/>
<gene>
    <name evidence="2" type="ORF">TGAMA5MH_03435</name>
</gene>
<dbReference type="SUPFAM" id="SSF48371">
    <property type="entry name" value="ARM repeat"/>
    <property type="match status" value="1"/>
</dbReference>
<evidence type="ECO:0000313" key="3">
    <source>
        <dbReference type="Proteomes" id="UP000236546"/>
    </source>
</evidence>
<feature type="region of interest" description="Disordered" evidence="1">
    <location>
        <begin position="1"/>
        <end position="21"/>
    </location>
</feature>
<dbReference type="PANTHER" id="PTHR13109">
    <property type="entry name" value="NEUROCHONDRIN"/>
    <property type="match status" value="1"/>
</dbReference>
<evidence type="ECO:0008006" key="4">
    <source>
        <dbReference type="Google" id="ProtNLM"/>
    </source>
</evidence>
<evidence type="ECO:0000313" key="2">
    <source>
        <dbReference type="EMBL" id="PNP45020.1"/>
    </source>
</evidence>
<comment type="caution">
    <text evidence="2">The sequence shown here is derived from an EMBL/GenBank/DDBJ whole genome shotgun (WGS) entry which is preliminary data.</text>
</comment>
<dbReference type="Pfam" id="PF05536">
    <property type="entry name" value="Neurochondrin"/>
    <property type="match status" value="1"/>
</dbReference>
<dbReference type="InterPro" id="IPR016024">
    <property type="entry name" value="ARM-type_fold"/>
</dbReference>
<sequence length="645" mass="70991">MDSQEDKPGPASAAAATSQQDEANISKIESLVQAQDDTQRFVGLALLKSVLDNSPELQQNHGVVQRLWDSLPAKFLDRLLRTGSDPSKKDSKEMLGLAVSVLHTFAVLLPEGATSQPKFTDRIPRLVSAVLNGSEETVNMLLQLLYTLVSCQEGAMALVRIDDLSSITEIAPSHAIAMDILLHAWLNAMVVVDDASYLANHIDRNVQSLVASFRGTDAVTLLEFLGQLLRQASSEVIPANPKWLGAVVNYVRNLVTSRPNSAARSAYTNAAASLLRVYPSAASELIFKVEKSDENPFSYLFVNLLLIDIRSSAPLLLEQLNKPGYSNLSRRLASAFDIICIFIGHLVRSLEDESLESLVMSPDNLLKLRKGISETMSVTIEYLRDRWDATYAGAMGLHPDARSGKTETSMGSRLTLRWDSLENLADEDPFILSAVRALALWLREDENDMLRKEATGLTDMFMDLYRGSVAEKLDFRSPTLVALEALVQFEKGRNILLQHDGWKTLSQDLCEILRQNNASASNISESETSRGIEIIRVLLQVAEESNSTNEEWMDLVTAVAAWDVFLPPQDFPPPLVVLGLQVAALQLCCALLIKASIGMRKRFAHSVSALVGIATQLGKEIPREGVLREDIEDVLEVLGNLSQSI</sequence>
<reference evidence="2 3" key="1">
    <citation type="submission" date="2017-02" db="EMBL/GenBank/DDBJ databases">
        <title>Genomes of Trichoderma spp. with biocontrol activity.</title>
        <authorList>
            <person name="Gardiner D."/>
            <person name="Kazan K."/>
            <person name="Vos C."/>
            <person name="Harvey P."/>
        </authorList>
    </citation>
    <scope>NUCLEOTIDE SEQUENCE [LARGE SCALE GENOMIC DNA]</scope>
    <source>
        <strain evidence="2 3">A5MH</strain>
    </source>
</reference>